<evidence type="ECO:0000313" key="2">
    <source>
        <dbReference type="Proteomes" id="UP000199544"/>
    </source>
</evidence>
<proteinExistence type="predicted"/>
<dbReference type="RefSeq" id="WP_090238859.1">
    <property type="nucleotide sequence ID" value="NZ_FNHW01000005.1"/>
</dbReference>
<name>A0A1H0BSM8_9BACL</name>
<dbReference type="STRING" id="459525.SAMN04488137_4651"/>
<dbReference type="EMBL" id="FNHW01000005">
    <property type="protein sequence ID" value="SDN48664.1"/>
    <property type="molecule type" value="Genomic_DNA"/>
</dbReference>
<accession>A0A1H0BSM8</accession>
<evidence type="ECO:0000313" key="1">
    <source>
        <dbReference type="EMBL" id="SDN48664.1"/>
    </source>
</evidence>
<reference evidence="2" key="1">
    <citation type="submission" date="2016-10" db="EMBL/GenBank/DDBJ databases">
        <authorList>
            <person name="Varghese N."/>
            <person name="Submissions S."/>
        </authorList>
    </citation>
    <scope>NUCLEOTIDE SEQUENCE [LARGE SCALE GENOMIC DNA]</scope>
    <source>
        <strain evidence="2">CGMCC 1.6854</strain>
    </source>
</reference>
<gene>
    <name evidence="1" type="ORF">SAMN04488137_4651</name>
</gene>
<sequence>MSALKDRSFPINVPYYIPCDFPLISETLKSRGLYVSYTLLLNLDLVGLPVYFKDQELETMDMEIWYVNQLKYKGKFFSLSSQYFDDYSSANDYLQHQLKERKEPVICIGTTYYLPHSKDYIKKFGGHFLSVYEMDSSQAYVYDPVPHKYKGKVPIQDFEKFWKGAIKENKDFFKGTFGTIDVNIKQVPTVVTNLYFDTLKTVSYEFLKGQILKKKEGSYYYGKSCSQQLINDLKQSVGMPPATLEVVSKCLFDMRWSRYFLRDLLQEVDYIYGDTYEILVETLLKIIHQWELAYIRYNHLVLRNQVSLNKVLPIIKLIQNTYHLEQRFHEELYDRHSSYQLLEKDSHFDKENTL</sequence>
<organism evidence="1 2">
    <name type="scientific">Fictibacillus solisalsi</name>
    <dbReference type="NCBI Taxonomy" id="459525"/>
    <lineage>
        <taxon>Bacteria</taxon>
        <taxon>Bacillati</taxon>
        <taxon>Bacillota</taxon>
        <taxon>Bacilli</taxon>
        <taxon>Bacillales</taxon>
        <taxon>Fictibacillaceae</taxon>
        <taxon>Fictibacillus</taxon>
    </lineage>
</organism>
<evidence type="ECO:0008006" key="3">
    <source>
        <dbReference type="Google" id="ProtNLM"/>
    </source>
</evidence>
<protein>
    <recommendedName>
        <fullName evidence="3">Butirosin biosynthesis protein H, N-terminal</fullName>
    </recommendedName>
</protein>
<dbReference type="Proteomes" id="UP000199544">
    <property type="component" value="Unassembled WGS sequence"/>
</dbReference>
<dbReference type="Gene3D" id="3.90.70.10">
    <property type="entry name" value="Cysteine proteinases"/>
    <property type="match status" value="1"/>
</dbReference>
<dbReference type="OrthoDB" id="494565at2"/>
<keyword evidence="2" id="KW-1185">Reference proteome</keyword>
<dbReference type="AlphaFoldDB" id="A0A1H0BSM8"/>